<organism evidence="1 2">
    <name type="scientific">Citrobacter portucalensis</name>
    <dbReference type="NCBI Taxonomy" id="1639133"/>
    <lineage>
        <taxon>Bacteria</taxon>
        <taxon>Pseudomonadati</taxon>
        <taxon>Pseudomonadota</taxon>
        <taxon>Gammaproteobacteria</taxon>
        <taxon>Enterobacterales</taxon>
        <taxon>Enterobacteriaceae</taxon>
        <taxon>Citrobacter</taxon>
        <taxon>Citrobacter freundii complex</taxon>
    </lineage>
</organism>
<comment type="caution">
    <text evidence="1">The sequence shown here is derived from an EMBL/GenBank/DDBJ whole genome shotgun (WGS) entry which is preliminary data.</text>
</comment>
<evidence type="ECO:0000313" key="2">
    <source>
        <dbReference type="Proteomes" id="UP001169985"/>
    </source>
</evidence>
<dbReference type="Proteomes" id="UP001169985">
    <property type="component" value="Unassembled WGS sequence"/>
</dbReference>
<dbReference type="AlphaFoldDB" id="A0AAW7LZ28"/>
<sequence>MFVPPAQTLALINRGLYELCDLSPVDRFSKGESDGIKLRRERDERWQREMNDMETATILPYNPAWMHQIPHD</sequence>
<gene>
    <name evidence="1" type="ORF">PEY55_26540</name>
</gene>
<accession>A0AAW7LZ28</accession>
<dbReference type="EMBL" id="JAQIHS010000061">
    <property type="protein sequence ID" value="MDN4371821.1"/>
    <property type="molecule type" value="Genomic_DNA"/>
</dbReference>
<reference evidence="1" key="2">
    <citation type="submission" date="2023-01" db="EMBL/GenBank/DDBJ databases">
        <authorList>
            <person name="Hamerlinck H."/>
            <person name="Aerssens A."/>
            <person name="Boelens J."/>
            <person name="Messiaen A.-S."/>
            <person name="Vandendriessche S."/>
            <person name="Velghe A."/>
            <person name="Verhasselt B."/>
            <person name="Leroux-Roels I."/>
        </authorList>
    </citation>
    <scope>NUCLEOTIDE SEQUENCE</scope>
    <source>
        <strain evidence="1">UZG-GERCF-220920-Env23</strain>
    </source>
</reference>
<proteinExistence type="predicted"/>
<reference evidence="1" key="1">
    <citation type="journal article" date="2023" name="Antimicrob Resist Infect Control">
        <title>Sanitary installations and wastewater plumbing as reservoir for the long-term circulation and transmission of carbapenemase producing Citrobacter freundii clones in a hospital setting.</title>
        <authorList>
            <person name="Hamerlinck H."/>
            <person name="Aerssens A."/>
            <person name="Boelens J."/>
            <person name="Dehaene A."/>
            <person name="McMahon M."/>
            <person name="Messiaen A.S."/>
            <person name="Vandendriessche S."/>
            <person name="Velghe A."/>
            <person name="Leroux-Roels I."/>
            <person name="Verhasselt B."/>
        </authorList>
    </citation>
    <scope>NUCLEOTIDE SEQUENCE</scope>
    <source>
        <strain evidence="1">UZG-GERCF-220920-Env23</strain>
    </source>
</reference>
<name>A0AAW7LZ28_9ENTR</name>
<protein>
    <submittedName>
        <fullName evidence="1">Uncharacterized protein</fullName>
    </submittedName>
</protein>
<evidence type="ECO:0000313" key="1">
    <source>
        <dbReference type="EMBL" id="MDN4371821.1"/>
    </source>
</evidence>